<dbReference type="Proteomes" id="UP000276133">
    <property type="component" value="Unassembled WGS sequence"/>
</dbReference>
<proteinExistence type="predicted"/>
<sequence length="129" mass="14565">MKRKESTIFDFWNNCKCLGNYSRMRIFKLSVESLKDILCLEIRAVLELSSISCLLSLAAYSRNSKANNPMVRIINFQIKSSSILNCSCIVSVLAQSNSKQGLNKYCIIISGLTGVLEQWYASNNKIENL</sequence>
<name>A0A3M7PJR2_BRAPC</name>
<gene>
    <name evidence="1" type="ORF">BpHYR1_017472</name>
</gene>
<evidence type="ECO:0000313" key="2">
    <source>
        <dbReference type="Proteomes" id="UP000276133"/>
    </source>
</evidence>
<comment type="caution">
    <text evidence="1">The sequence shown here is derived from an EMBL/GenBank/DDBJ whole genome shotgun (WGS) entry which is preliminary data.</text>
</comment>
<organism evidence="1 2">
    <name type="scientific">Brachionus plicatilis</name>
    <name type="common">Marine rotifer</name>
    <name type="synonym">Brachionus muelleri</name>
    <dbReference type="NCBI Taxonomy" id="10195"/>
    <lineage>
        <taxon>Eukaryota</taxon>
        <taxon>Metazoa</taxon>
        <taxon>Spiralia</taxon>
        <taxon>Gnathifera</taxon>
        <taxon>Rotifera</taxon>
        <taxon>Eurotatoria</taxon>
        <taxon>Monogononta</taxon>
        <taxon>Pseudotrocha</taxon>
        <taxon>Ploima</taxon>
        <taxon>Brachionidae</taxon>
        <taxon>Brachionus</taxon>
    </lineage>
</organism>
<reference evidence="1 2" key="1">
    <citation type="journal article" date="2018" name="Sci. Rep.">
        <title>Genomic signatures of local adaptation to the degree of environmental predictability in rotifers.</title>
        <authorList>
            <person name="Franch-Gras L."/>
            <person name="Hahn C."/>
            <person name="Garcia-Roger E.M."/>
            <person name="Carmona M.J."/>
            <person name="Serra M."/>
            <person name="Gomez A."/>
        </authorList>
    </citation>
    <scope>NUCLEOTIDE SEQUENCE [LARGE SCALE GENOMIC DNA]</scope>
    <source>
        <strain evidence="1">HYR1</strain>
    </source>
</reference>
<protein>
    <submittedName>
        <fullName evidence="1">Uncharacterized protein</fullName>
    </submittedName>
</protein>
<accession>A0A3M7PJR2</accession>
<dbReference type="EMBL" id="REGN01010343">
    <property type="protein sequence ID" value="RMZ99238.1"/>
    <property type="molecule type" value="Genomic_DNA"/>
</dbReference>
<keyword evidence="2" id="KW-1185">Reference proteome</keyword>
<dbReference type="AlphaFoldDB" id="A0A3M7PJR2"/>
<evidence type="ECO:0000313" key="1">
    <source>
        <dbReference type="EMBL" id="RMZ99238.1"/>
    </source>
</evidence>